<dbReference type="AlphaFoldDB" id="A0A149TLQ5"/>
<protein>
    <submittedName>
        <fullName evidence="2">Uncharacterized protein</fullName>
    </submittedName>
</protein>
<proteinExistence type="predicted"/>
<dbReference type="EMBL" id="LHZR01000094">
    <property type="protein sequence ID" value="KXV49538.1"/>
    <property type="molecule type" value="Genomic_DNA"/>
</dbReference>
<keyword evidence="1" id="KW-0175">Coiled coil</keyword>
<dbReference type="PATRIC" id="fig|318683.6.peg.1899"/>
<name>A0A149TLQ5_9PROT</name>
<evidence type="ECO:0000313" key="3">
    <source>
        <dbReference type="Proteomes" id="UP000075636"/>
    </source>
</evidence>
<gene>
    <name evidence="2" type="ORF">AD945_04115</name>
</gene>
<comment type="caution">
    <text evidence="2">The sequence shown here is derived from an EMBL/GenBank/DDBJ whole genome shotgun (WGS) entry which is preliminary data.</text>
</comment>
<reference evidence="2 3" key="1">
    <citation type="submission" date="2015-06" db="EMBL/GenBank/DDBJ databases">
        <title>Improved classification and identification of acetic acid bacteria using matrix-assisted laser desorption/ionization time-of-flight mass spectrometry; Gluconobacter nephelii and Gluconobacter uchimurae are later heterotypic synonyms of Gluconobacter japonicus and Gluconobacter oxydans, respectively.</title>
        <authorList>
            <person name="Li L."/>
            <person name="Cleenwerck I."/>
            <person name="De Vuyst L."/>
            <person name="Vandamme P."/>
        </authorList>
    </citation>
    <scope>NUCLEOTIDE SEQUENCE [LARGE SCALE GENOMIC DNA]</scope>
    <source>
        <strain evidence="2 3">LMG 1768</strain>
    </source>
</reference>
<organism evidence="2 3">
    <name type="scientific">Gluconobacter albidus</name>
    <dbReference type="NCBI Taxonomy" id="318683"/>
    <lineage>
        <taxon>Bacteria</taxon>
        <taxon>Pseudomonadati</taxon>
        <taxon>Pseudomonadota</taxon>
        <taxon>Alphaproteobacteria</taxon>
        <taxon>Acetobacterales</taxon>
        <taxon>Acetobacteraceae</taxon>
        <taxon>Gluconobacter</taxon>
    </lineage>
</organism>
<evidence type="ECO:0000313" key="2">
    <source>
        <dbReference type="EMBL" id="KXV49538.1"/>
    </source>
</evidence>
<dbReference type="OrthoDB" id="7277730at2"/>
<evidence type="ECO:0000256" key="1">
    <source>
        <dbReference type="SAM" id="Coils"/>
    </source>
</evidence>
<feature type="coiled-coil region" evidence="1">
    <location>
        <begin position="47"/>
        <end position="106"/>
    </location>
</feature>
<sequence>MGDILDYDKLCRITQATERMAKVAGQSVPLAAYNQVVDLHNDLVQRYDALAEKYAVANRGLDEMEQNRNEWQTWGRETRDLWRGRAEKAEARVVALEAELKAKGNRS</sequence>
<accession>A0A149TLQ5</accession>
<dbReference type="Proteomes" id="UP000075636">
    <property type="component" value="Unassembled WGS sequence"/>
</dbReference>